<name>A0AAN6U1Q1_9PEZI</name>
<dbReference type="EMBL" id="MU853226">
    <property type="protein sequence ID" value="KAK4124832.1"/>
    <property type="molecule type" value="Genomic_DNA"/>
</dbReference>
<dbReference type="GeneID" id="87823644"/>
<organism evidence="1 2">
    <name type="scientific">Parathielavia appendiculata</name>
    <dbReference type="NCBI Taxonomy" id="2587402"/>
    <lineage>
        <taxon>Eukaryota</taxon>
        <taxon>Fungi</taxon>
        <taxon>Dikarya</taxon>
        <taxon>Ascomycota</taxon>
        <taxon>Pezizomycotina</taxon>
        <taxon>Sordariomycetes</taxon>
        <taxon>Sordariomycetidae</taxon>
        <taxon>Sordariales</taxon>
        <taxon>Chaetomiaceae</taxon>
        <taxon>Parathielavia</taxon>
    </lineage>
</organism>
<comment type="caution">
    <text evidence="1">The sequence shown here is derived from an EMBL/GenBank/DDBJ whole genome shotgun (WGS) entry which is preliminary data.</text>
</comment>
<dbReference type="RefSeq" id="XP_062648603.1">
    <property type="nucleotide sequence ID" value="XM_062786874.1"/>
</dbReference>
<gene>
    <name evidence="1" type="ORF">N657DRAFT_334805</name>
</gene>
<dbReference type="AlphaFoldDB" id="A0AAN6U1Q1"/>
<protein>
    <submittedName>
        <fullName evidence="1">Uncharacterized protein</fullName>
    </submittedName>
</protein>
<evidence type="ECO:0000313" key="1">
    <source>
        <dbReference type="EMBL" id="KAK4124832.1"/>
    </source>
</evidence>
<proteinExistence type="predicted"/>
<keyword evidence="2" id="KW-1185">Reference proteome</keyword>
<reference evidence="1" key="1">
    <citation type="journal article" date="2023" name="Mol. Phylogenet. Evol.">
        <title>Genome-scale phylogeny and comparative genomics of the fungal order Sordariales.</title>
        <authorList>
            <person name="Hensen N."/>
            <person name="Bonometti L."/>
            <person name="Westerberg I."/>
            <person name="Brannstrom I.O."/>
            <person name="Guillou S."/>
            <person name="Cros-Aarteil S."/>
            <person name="Calhoun S."/>
            <person name="Haridas S."/>
            <person name="Kuo A."/>
            <person name="Mondo S."/>
            <person name="Pangilinan J."/>
            <person name="Riley R."/>
            <person name="LaButti K."/>
            <person name="Andreopoulos B."/>
            <person name="Lipzen A."/>
            <person name="Chen C."/>
            <person name="Yan M."/>
            <person name="Daum C."/>
            <person name="Ng V."/>
            <person name="Clum A."/>
            <person name="Steindorff A."/>
            <person name="Ohm R.A."/>
            <person name="Martin F."/>
            <person name="Silar P."/>
            <person name="Natvig D.O."/>
            <person name="Lalanne C."/>
            <person name="Gautier V."/>
            <person name="Ament-Velasquez S.L."/>
            <person name="Kruys A."/>
            <person name="Hutchinson M.I."/>
            <person name="Powell A.J."/>
            <person name="Barry K."/>
            <person name="Miller A.N."/>
            <person name="Grigoriev I.V."/>
            <person name="Debuchy R."/>
            <person name="Gladieux P."/>
            <person name="Hiltunen Thoren M."/>
            <person name="Johannesson H."/>
        </authorList>
    </citation>
    <scope>NUCLEOTIDE SEQUENCE</scope>
    <source>
        <strain evidence="1">CBS 731.68</strain>
    </source>
</reference>
<accession>A0AAN6U1Q1</accession>
<reference evidence="1" key="2">
    <citation type="submission" date="2023-05" db="EMBL/GenBank/DDBJ databases">
        <authorList>
            <consortium name="Lawrence Berkeley National Laboratory"/>
            <person name="Steindorff A."/>
            <person name="Hensen N."/>
            <person name="Bonometti L."/>
            <person name="Westerberg I."/>
            <person name="Brannstrom I.O."/>
            <person name="Guillou S."/>
            <person name="Cros-Aarteil S."/>
            <person name="Calhoun S."/>
            <person name="Haridas S."/>
            <person name="Kuo A."/>
            <person name="Mondo S."/>
            <person name="Pangilinan J."/>
            <person name="Riley R."/>
            <person name="Labutti K."/>
            <person name="Andreopoulos B."/>
            <person name="Lipzen A."/>
            <person name="Chen C."/>
            <person name="Yanf M."/>
            <person name="Daum C."/>
            <person name="Ng V."/>
            <person name="Clum A."/>
            <person name="Ohm R."/>
            <person name="Martin F."/>
            <person name="Silar P."/>
            <person name="Natvig D."/>
            <person name="Lalanne C."/>
            <person name="Gautier V."/>
            <person name="Ament-Velasquez S.L."/>
            <person name="Kruys A."/>
            <person name="Hutchinson M.I."/>
            <person name="Powell A.J."/>
            <person name="Barry K."/>
            <person name="Miller A.N."/>
            <person name="Grigoriev I.V."/>
            <person name="Debuchy R."/>
            <person name="Gladieux P."/>
            <person name="Thoren M.H."/>
            <person name="Johannesson H."/>
        </authorList>
    </citation>
    <scope>NUCLEOTIDE SEQUENCE</scope>
    <source>
        <strain evidence="1">CBS 731.68</strain>
    </source>
</reference>
<dbReference type="Proteomes" id="UP001302602">
    <property type="component" value="Unassembled WGS sequence"/>
</dbReference>
<sequence>MSSRSRLPRHARGCGENRENVACCCFTCILIGFDDARTTSTEPDRGLTPLSQAHELKHQHCSVKSKQAVQCWKRRPYHAGIVSARTGEAQVWKTRRREWLRHQ</sequence>
<evidence type="ECO:0000313" key="2">
    <source>
        <dbReference type="Proteomes" id="UP001302602"/>
    </source>
</evidence>